<evidence type="ECO:0000259" key="9">
    <source>
        <dbReference type="SMART" id="SM00911"/>
    </source>
</evidence>
<name>A0A6B3RW05_9RHOB</name>
<dbReference type="InterPro" id="IPR003018">
    <property type="entry name" value="GAF"/>
</dbReference>
<keyword evidence="3" id="KW-0597">Phosphoprotein</keyword>
<dbReference type="EC" id="2.7.13.3" evidence="2"/>
<dbReference type="PANTHER" id="PTHR41523">
    <property type="entry name" value="TWO-COMPONENT SYSTEM SENSOR PROTEIN"/>
    <property type="match status" value="1"/>
</dbReference>
<gene>
    <name evidence="10" type="ORF">G3572_13890</name>
</gene>
<dbReference type="PANTHER" id="PTHR41523:SF7">
    <property type="entry name" value="HISTIDINE KINASE"/>
    <property type="match status" value="1"/>
</dbReference>
<keyword evidence="4" id="KW-0808">Transferase</keyword>
<keyword evidence="11" id="KW-1185">Reference proteome</keyword>
<evidence type="ECO:0000256" key="4">
    <source>
        <dbReference type="ARBA" id="ARBA00022679"/>
    </source>
</evidence>
<evidence type="ECO:0000256" key="7">
    <source>
        <dbReference type="ARBA" id="ARBA00022840"/>
    </source>
</evidence>
<keyword evidence="7" id="KW-0067">ATP-binding</keyword>
<proteinExistence type="predicted"/>
<organism evidence="10 11">
    <name type="scientific">Pseudotabrizicola algicola</name>
    <dbReference type="NCBI Taxonomy" id="2709381"/>
    <lineage>
        <taxon>Bacteria</taxon>
        <taxon>Pseudomonadati</taxon>
        <taxon>Pseudomonadota</taxon>
        <taxon>Alphaproteobacteria</taxon>
        <taxon>Rhodobacterales</taxon>
        <taxon>Paracoccaceae</taxon>
        <taxon>Pseudotabrizicola</taxon>
    </lineage>
</organism>
<dbReference type="GO" id="GO:0004673">
    <property type="term" value="F:protein histidine kinase activity"/>
    <property type="evidence" value="ECO:0007669"/>
    <property type="project" value="UniProtKB-EC"/>
</dbReference>
<dbReference type="Gene3D" id="3.30.450.40">
    <property type="match status" value="1"/>
</dbReference>
<comment type="catalytic activity">
    <reaction evidence="1">
        <text>ATP + protein L-histidine = ADP + protein N-phospho-L-histidine.</text>
        <dbReference type="EC" id="2.7.13.3"/>
    </reaction>
</comment>
<dbReference type="InterPro" id="IPR029016">
    <property type="entry name" value="GAF-like_dom_sf"/>
</dbReference>
<dbReference type="AlphaFoldDB" id="A0A6B3RW05"/>
<protein>
    <recommendedName>
        <fullName evidence="2">histidine kinase</fullName>
        <ecNumber evidence="2">2.7.13.3</ecNumber>
    </recommendedName>
</protein>
<reference evidence="10 11" key="1">
    <citation type="submission" date="2020-02" db="EMBL/GenBank/DDBJ databases">
        <title>Rhodobacter algicola sp. nov., isolated from microalga culture.</title>
        <authorList>
            <person name="Park C.-Y."/>
        </authorList>
    </citation>
    <scope>NUCLEOTIDE SEQUENCE [LARGE SCALE GENOMIC DNA]</scope>
    <source>
        <strain evidence="10 11">ETT8</strain>
    </source>
</reference>
<dbReference type="InterPro" id="IPR011102">
    <property type="entry name" value="Sig_transdc_His_kinase_HWE"/>
</dbReference>
<feature type="domain" description="GAF" evidence="8">
    <location>
        <begin position="164"/>
        <end position="313"/>
    </location>
</feature>
<evidence type="ECO:0000313" key="11">
    <source>
        <dbReference type="Proteomes" id="UP000481421"/>
    </source>
</evidence>
<dbReference type="Pfam" id="PF07536">
    <property type="entry name" value="HWE_HK"/>
    <property type="match status" value="1"/>
</dbReference>
<dbReference type="GO" id="GO:0005524">
    <property type="term" value="F:ATP binding"/>
    <property type="evidence" value="ECO:0007669"/>
    <property type="project" value="UniProtKB-KW"/>
</dbReference>
<evidence type="ECO:0000259" key="8">
    <source>
        <dbReference type="SMART" id="SM00065"/>
    </source>
</evidence>
<evidence type="ECO:0000313" key="10">
    <source>
        <dbReference type="EMBL" id="NEX47302.1"/>
    </source>
</evidence>
<keyword evidence="6" id="KW-0418">Kinase</keyword>
<dbReference type="Gene3D" id="3.30.565.10">
    <property type="entry name" value="Histidine kinase-like ATPase, C-terminal domain"/>
    <property type="match status" value="1"/>
</dbReference>
<keyword evidence="5" id="KW-0547">Nucleotide-binding</keyword>
<dbReference type="InterPro" id="IPR035965">
    <property type="entry name" value="PAS-like_dom_sf"/>
</dbReference>
<accession>A0A6B3RW05</accession>
<dbReference type="EMBL" id="JAAIKE010000004">
    <property type="protein sequence ID" value="NEX47302.1"/>
    <property type="molecule type" value="Genomic_DNA"/>
</dbReference>
<dbReference type="SMART" id="SM00911">
    <property type="entry name" value="HWE_HK"/>
    <property type="match status" value="1"/>
</dbReference>
<dbReference type="SUPFAM" id="SSF55785">
    <property type="entry name" value="PYP-like sensor domain (PAS domain)"/>
    <property type="match status" value="1"/>
</dbReference>
<dbReference type="SMART" id="SM00065">
    <property type="entry name" value="GAF"/>
    <property type="match status" value="1"/>
</dbReference>
<feature type="domain" description="Signal transduction histidine kinase HWE region" evidence="9">
    <location>
        <begin position="318"/>
        <end position="396"/>
    </location>
</feature>
<dbReference type="Gene3D" id="3.30.450.20">
    <property type="entry name" value="PAS domain"/>
    <property type="match status" value="1"/>
</dbReference>
<sequence>MSSDSVPLVPKAGFMADGADLVEGLRLGKVGVWRWKIDTNLLSWTANLEEIHALAAGSFDGTLASFQNDLHPEDAAGVWQQIIACIDQGAPYRTVYRTIPRPGLPDLWIEAAGGVSVAPDGTAYLTGVCTDVTARVETEQRLARRQAQQSAVAAFGSFALAEPEFQKIMDRAVHIAADVLQVPLTKILQFADSADHLVLVSGLGWQEGLVGSGKVGIERESQAGFTLLAQAPVIVADLLSETRFDGPQLLHDHGVRSGISVIIPGSGFRPFGVFGIHSRDVRRFEAADAEFLLSLANIVAAAARQVEAARQQALLVREMAHRAGNMLQLVNSIAGQTFSAASDPKLARNSFSARLSALARSNYIVSRSGWGATRFAEVVTETLKPFGERITATGRDILLHPDLCFDMGLVLHELASNSLKFGALGRTLGSVNIHWTYRVEADGARIFSFEWSDPESTAAPDASATGFGSKLVRALIEQKWHGTITKETQTGFRLRFDIPYPERG</sequence>
<evidence type="ECO:0000256" key="2">
    <source>
        <dbReference type="ARBA" id="ARBA00012438"/>
    </source>
</evidence>
<evidence type="ECO:0000256" key="1">
    <source>
        <dbReference type="ARBA" id="ARBA00000085"/>
    </source>
</evidence>
<dbReference type="Pfam" id="PF01590">
    <property type="entry name" value="GAF"/>
    <property type="match status" value="1"/>
</dbReference>
<dbReference type="InterPro" id="IPR036890">
    <property type="entry name" value="HATPase_C_sf"/>
</dbReference>
<evidence type="ECO:0000256" key="5">
    <source>
        <dbReference type="ARBA" id="ARBA00022741"/>
    </source>
</evidence>
<evidence type="ECO:0000256" key="6">
    <source>
        <dbReference type="ARBA" id="ARBA00022777"/>
    </source>
</evidence>
<evidence type="ECO:0000256" key="3">
    <source>
        <dbReference type="ARBA" id="ARBA00022553"/>
    </source>
</evidence>
<comment type="caution">
    <text evidence="10">The sequence shown here is derived from an EMBL/GenBank/DDBJ whole genome shotgun (WGS) entry which is preliminary data.</text>
</comment>
<dbReference type="SUPFAM" id="SSF55781">
    <property type="entry name" value="GAF domain-like"/>
    <property type="match status" value="1"/>
</dbReference>
<dbReference type="Proteomes" id="UP000481421">
    <property type="component" value="Unassembled WGS sequence"/>
</dbReference>